<evidence type="ECO:0000313" key="3">
    <source>
        <dbReference type="Proteomes" id="UP000018780"/>
    </source>
</evidence>
<dbReference type="OrthoDB" id="9844214at2"/>
<protein>
    <submittedName>
        <fullName evidence="2">Uncharacterized protein</fullName>
    </submittedName>
</protein>
<keyword evidence="1" id="KW-1133">Transmembrane helix</keyword>
<accession>V9VZB2</accession>
<keyword evidence="3" id="KW-1185">Reference proteome</keyword>
<gene>
    <name evidence="2" type="ORF">METH_12695</name>
</gene>
<feature type="transmembrane region" description="Helical" evidence="1">
    <location>
        <begin position="6"/>
        <end position="27"/>
    </location>
</feature>
<dbReference type="HOGENOM" id="CLU_1893594_0_0_5"/>
<dbReference type="Proteomes" id="UP000018780">
    <property type="component" value="Chromosome"/>
</dbReference>
<keyword evidence="1" id="KW-0812">Transmembrane</keyword>
<dbReference type="AlphaFoldDB" id="V9VZB2"/>
<sequence length="134" mass="14723">MDAIDLSLAAHFTVTTLPLVTCFAFALRDTIRRTPSQALFPPFANRWTGYGGLWIVILLVAYCCAWIALTFGGCTGGFKNCCTCTLIPDSVGRYASFLILFGFIYLITTALPALVLFGGVEIAYRLRTRKISTH</sequence>
<reference evidence="2 3" key="1">
    <citation type="submission" date="2013-09" db="EMBL/GenBank/DDBJ databases">
        <authorList>
            <consortium name="DOE Joint Genome Institute"/>
            <person name="Klenk H.-P."/>
            <person name="Huntemann M."/>
            <person name="Han J."/>
            <person name="Chen A."/>
            <person name="Kyrpides N."/>
            <person name="Mavromatis K."/>
            <person name="Markowitz V."/>
            <person name="Palaniappan K."/>
            <person name="Ivanova N."/>
            <person name="Schaumberg A."/>
            <person name="Pati A."/>
            <person name="Liolios K."/>
            <person name="Nordberg H.P."/>
            <person name="Cantor M.N."/>
            <person name="Hua S.X."/>
            <person name="Woyke T."/>
        </authorList>
    </citation>
    <scope>NUCLEOTIDE SEQUENCE [LARGE SCALE GENOMIC DNA]</scope>
    <source>
        <strain evidence="2 3">DSM 14336</strain>
    </source>
</reference>
<name>V9VZB2_9RHOB</name>
<organism evidence="2 3">
    <name type="scientific">Leisingera methylohalidivorans DSM 14336</name>
    <dbReference type="NCBI Taxonomy" id="999552"/>
    <lineage>
        <taxon>Bacteria</taxon>
        <taxon>Pseudomonadati</taxon>
        <taxon>Pseudomonadota</taxon>
        <taxon>Alphaproteobacteria</taxon>
        <taxon>Rhodobacterales</taxon>
        <taxon>Roseobacteraceae</taxon>
        <taxon>Leisingera</taxon>
    </lineage>
</organism>
<dbReference type="EMBL" id="CP006773">
    <property type="protein sequence ID" value="AHD03124.1"/>
    <property type="molecule type" value="Genomic_DNA"/>
</dbReference>
<evidence type="ECO:0000256" key="1">
    <source>
        <dbReference type="SAM" id="Phobius"/>
    </source>
</evidence>
<proteinExistence type="predicted"/>
<dbReference type="STRING" id="999552.METH_12695"/>
<evidence type="ECO:0000313" key="2">
    <source>
        <dbReference type="EMBL" id="AHD03124.1"/>
    </source>
</evidence>
<feature type="transmembrane region" description="Helical" evidence="1">
    <location>
        <begin position="47"/>
        <end position="69"/>
    </location>
</feature>
<dbReference type="RefSeq" id="WP_024090768.1">
    <property type="nucleotide sequence ID" value="NC_023135.1"/>
</dbReference>
<dbReference type="KEGG" id="lmd:METH_12695"/>
<feature type="transmembrane region" description="Helical" evidence="1">
    <location>
        <begin position="97"/>
        <end position="124"/>
    </location>
</feature>
<keyword evidence="1" id="KW-0472">Membrane</keyword>